<evidence type="ECO:0000313" key="1">
    <source>
        <dbReference type="EMBL" id="KKR01825.1"/>
    </source>
</evidence>
<comment type="caution">
    <text evidence="1">The sequence shown here is derived from an EMBL/GenBank/DDBJ whole genome shotgun (WGS) entry which is preliminary data.</text>
</comment>
<dbReference type="AlphaFoldDB" id="A0A837HSS0"/>
<sequence>MRPNHPAKCIIERGDKKLFLCQKHADRELQIEGTKYVDTLPADNTIGCKECLADSLSN</sequence>
<organism evidence="1 2">
    <name type="scientific">Candidatus Nomurabacteria bacterium GW2011_GWD2_39_12</name>
    <dbReference type="NCBI Taxonomy" id="1618759"/>
    <lineage>
        <taxon>Bacteria</taxon>
        <taxon>Candidatus Nomuraibacteriota</taxon>
    </lineage>
</organism>
<name>A0A837HSS0_9BACT</name>
<evidence type="ECO:0000313" key="2">
    <source>
        <dbReference type="Proteomes" id="UP000033998"/>
    </source>
</evidence>
<dbReference type="Proteomes" id="UP000033998">
    <property type="component" value="Unassembled WGS sequence"/>
</dbReference>
<reference evidence="1 2" key="1">
    <citation type="journal article" date="2015" name="Nature">
        <title>rRNA introns, odd ribosomes, and small enigmatic genomes across a large radiation of phyla.</title>
        <authorList>
            <person name="Brown C.T."/>
            <person name="Hug L.A."/>
            <person name="Thomas B.C."/>
            <person name="Sharon I."/>
            <person name="Castelle C.J."/>
            <person name="Singh A."/>
            <person name="Wilkins M.J."/>
            <person name="Williams K.H."/>
            <person name="Banfield J.F."/>
        </authorList>
    </citation>
    <scope>NUCLEOTIDE SEQUENCE [LARGE SCALE GENOMIC DNA]</scope>
</reference>
<gene>
    <name evidence="1" type="ORF">UT27_C0005G0025</name>
</gene>
<proteinExistence type="predicted"/>
<accession>A0A837HSS0</accession>
<dbReference type="EMBL" id="LBWE01000005">
    <property type="protein sequence ID" value="KKR01825.1"/>
    <property type="molecule type" value="Genomic_DNA"/>
</dbReference>
<protein>
    <submittedName>
        <fullName evidence="1">Uncharacterized protein</fullName>
    </submittedName>
</protein>